<dbReference type="PANTHER" id="PTHR36985:SF1">
    <property type="entry name" value="TRANSLOCATION AND ASSEMBLY MODULE SUBUNIT TAMB"/>
    <property type="match status" value="1"/>
</dbReference>
<dbReference type="EMBL" id="RRZB01000037">
    <property type="protein sequence ID" value="MBE0464517.1"/>
    <property type="molecule type" value="Genomic_DNA"/>
</dbReference>
<dbReference type="InterPro" id="IPR007452">
    <property type="entry name" value="TamB_C"/>
</dbReference>
<dbReference type="RefSeq" id="WP_192539029.1">
    <property type="nucleotide sequence ID" value="NZ_RRZB01000037.1"/>
</dbReference>
<sequence>MWLLIWSLVRLVIVLPLWLFGLIAVLLGTALSPWGTGVLFSQGEQRGYFSFEHQDGALLDQFTLQGFHLELGNIRVVIDDLELAWADDCVLSGRLCLDTLQVDGADIRLSASDTPEEPPQDSGDPFRLHLPFPIELRSVRLDNVDVQLADGTHINWVSFESSATAEQSQVALAPTRLDQLNVYLPPSSGVQLTQDTQTPLTAEGIDGAISITQPQEDASQAVPVNERLAAREPITLPEIVLPVDVEVSDLTVTDVNFEGAFEYSIERLQLAGSTQESQVAIDTFEVVTDDVQATLVGNANLTGNYPLEAQLNAELFLPELFPALSGETLVLDLSGPLNNLQAELNAAGVVAASLNAQIDALAPDLPFQVRLQSERLQWPLTEEPQTEGENTNEPYVVEAVDLTVAGSLEAYRAEVSLQAQGPQLPPTQITLNGDGDFSHFRWAPLALQVEESTLRSEGRIDWLAPLTIDTRIRLDRFDPAHFVDQMDGNLTGDIDLNVRQLGDLWSVSIADIDIEGELRDYPLTLQAALDANSNLEVDIHELLFTQGNNRLQASGQLSEQTMSLNADIDLRELSTLSPDLAGTLTGNLQASGSFEQPALLADLSGRDLRFADNRVERLSMNANVQGLEDPRLDIQLGLQEILAGGQRLSSADLNLTGRLSQHRLEVNVQGQPDSPLSRALLALDGRFNQQGQQYQGRLTPLEIDSEAGNIRLEAPLDLSYNLANGQARLSPFCLRREEGGLVCSQEPINASPDQGRAVLTVREVPMEMLEPFLPEEWSFEGDTTADMVVDWRQGGARWQADVQVLSELAITAINDYGQPVQLPVINLDANLQANQAQADTNIVLSFSEAGDLRLNLSLNDPLGRGTLDGELLANNLSLAPYRPMVVSMDSLEGELNGRVQIGGTTSQPDLQGTLALRGLRVHGPDIPVDVRDGELALSFDGEQGDINGFVAAERGRLNITGDAYWPGADDWRIGIDLNATQEPLLLVLPQFGRLEAAPDIRVRITPELLQVRGNVDLPWARLEIGSKSSSAIEPSSDEIIITEREDREAEEEARRVAENGGPSAADELAQAGMELDVLITLTLGRDMLISAYGLESGLGGTLEIRQDSGGLQLFGDVNLVDGRFQAFGQDLLIRRGQLLFSGPPSLPSLDFEAIRNPDVTADDVIAGLRVTGSAEEPNVTIFSEPSMPENQALSYLLRGRASDSSGGMDSALTTALIGMSLGRTGGAVGSIGEAFGIDDLALDTTGVGDDSQVALSGQLSDDLRISYGVGIFSPIAELTLRYTLWRNLYVQAVSGANQAVDLIYTFSRQGNPVIYKQQ</sequence>
<dbReference type="PANTHER" id="PTHR36985">
    <property type="entry name" value="TRANSLOCATION AND ASSEMBLY MODULE SUBUNIT TAMB"/>
    <property type="match status" value="1"/>
</dbReference>
<name>A0ABR9G0T3_9GAMM</name>
<evidence type="ECO:0000256" key="2">
    <source>
        <dbReference type="ARBA" id="ARBA00022692"/>
    </source>
</evidence>
<dbReference type="Pfam" id="PF04357">
    <property type="entry name" value="TamB"/>
    <property type="match status" value="1"/>
</dbReference>
<protein>
    <submittedName>
        <fullName evidence="6">Translocation/assembly module TamB</fullName>
    </submittedName>
</protein>
<evidence type="ECO:0000313" key="7">
    <source>
        <dbReference type="Proteomes" id="UP001645038"/>
    </source>
</evidence>
<keyword evidence="7" id="KW-1185">Reference proteome</keyword>
<keyword evidence="4" id="KW-0472">Membrane</keyword>
<evidence type="ECO:0000259" key="5">
    <source>
        <dbReference type="Pfam" id="PF04357"/>
    </source>
</evidence>
<feature type="domain" description="Translocation and assembly module TamB C-terminal" evidence="5">
    <location>
        <begin position="952"/>
        <end position="1306"/>
    </location>
</feature>
<evidence type="ECO:0000256" key="4">
    <source>
        <dbReference type="ARBA" id="ARBA00023136"/>
    </source>
</evidence>
<reference evidence="6 7" key="1">
    <citation type="submission" date="2020-07" db="EMBL/GenBank/DDBJ databases">
        <title>Halophilic bacteria isolated from french cheeses.</title>
        <authorList>
            <person name="Kothe C.I."/>
            <person name="Farah-Kraiem B."/>
            <person name="Renault P."/>
            <person name="Dridi B."/>
        </authorList>
    </citation>
    <scope>NUCLEOTIDE SEQUENCE [LARGE SCALE GENOMIC DNA]</scope>
    <source>
        <strain evidence="6 7">FME20</strain>
    </source>
</reference>
<organism evidence="6 7">
    <name type="scientific">Halomonas colorata</name>
    <dbReference type="NCBI Taxonomy" id="2742615"/>
    <lineage>
        <taxon>Bacteria</taxon>
        <taxon>Pseudomonadati</taxon>
        <taxon>Pseudomonadota</taxon>
        <taxon>Gammaproteobacteria</taxon>
        <taxon>Oceanospirillales</taxon>
        <taxon>Halomonadaceae</taxon>
        <taxon>Halomonas</taxon>
    </lineage>
</organism>
<evidence type="ECO:0000256" key="3">
    <source>
        <dbReference type="ARBA" id="ARBA00022989"/>
    </source>
</evidence>
<proteinExistence type="predicted"/>
<evidence type="ECO:0000256" key="1">
    <source>
        <dbReference type="ARBA" id="ARBA00004167"/>
    </source>
</evidence>
<comment type="caution">
    <text evidence="6">The sequence shown here is derived from an EMBL/GenBank/DDBJ whole genome shotgun (WGS) entry which is preliminary data.</text>
</comment>
<comment type="subcellular location">
    <subcellularLocation>
        <location evidence="1">Membrane</location>
        <topology evidence="1">Single-pass membrane protein</topology>
    </subcellularLocation>
</comment>
<dbReference type="Proteomes" id="UP001645038">
    <property type="component" value="Unassembled WGS sequence"/>
</dbReference>
<evidence type="ECO:0000313" key="6">
    <source>
        <dbReference type="EMBL" id="MBE0464517.1"/>
    </source>
</evidence>
<keyword evidence="2" id="KW-0812">Transmembrane</keyword>
<gene>
    <name evidence="6" type="ORF">EI547_13780</name>
</gene>
<keyword evidence="3" id="KW-1133">Transmembrane helix</keyword>
<accession>A0ABR9G0T3</accession>